<feature type="compositionally biased region" description="Basic residues" evidence="1">
    <location>
        <begin position="98"/>
        <end position="114"/>
    </location>
</feature>
<feature type="compositionally biased region" description="Polar residues" evidence="1">
    <location>
        <begin position="2094"/>
        <end position="2109"/>
    </location>
</feature>
<sequence>MDIRSMKRKVLQALCKKHGVPANLSNLEMVNRLESLFKEEKKPLNRGKSCLKPSKAVDCEDESKEKKSKKVRFSPENELIEILGSESDSDVENDAHSKRVMMRKSKLRNRRKSLTSKMGEDESGVGEEENVPIINNNTTRGKRTRNSTRAADHIMHVNVDGEDKTIKPEESVRKSRRDRSKAGDSALDVVSENKRIAGDGKTPKPETAVRQSRQNFDMADDSARDDKTSKPKMALRRSRRNVITVDDPALLGKKSGGQGVTRMTRSRTQVVQEEEDISVARSEIEMKRQPRKRTRGEESVVDIMEVPVENAIVPLPRSPRMRFGGNRSVANSVASTKEVLGIENARRNRQPENLGKALLSDEAAEVGGALRRSRRIGFRIDSVAAPNGRDKTSEVVRTNRQKKQKRESIEESENLGEGNKTFEDGGPLRRPAQNGLKSAKAANRTDRTVEVVRTDKQKKQGKEPNVQSKDLGDVDLDDGSLEVGEPLKSRHNCSRIGLTSFTKGVDETLEPVKGNEQTKLEADVTAEQDSFATECPVIEVPGGRSTHWTPKEFNVAPSRVTRTAAKDKRLSELEVLDSEVEVQSEKGNSAPEVSSATDVMYSPALSGHANMPYLGSLEDKFPNVERGNVSAAKCSMEKPNEFEDQIPVVCDLKQVPENVDVVLPESVAPSSGKETEICSRESVDVAEQEEMAAEDGEENLLLDITREKDTDDLESRSWNSTGGFDYNNVSESQVAELESDTIVEVSSQIVPEAGAYFSPGKSDHADTGIEVKREEEPQGTSIVADQATNKGDANELVLGDQLGKYNLKDGGRELLEDYVSVAPEVVVPQFLESKNTAIVLMDESHQDEAENFVLQEIASESNSASTNPATGECKGNRAIEISCSPVDPTPSKPLPECEAMPTDNEAIYSCGHTLPVDNGEQKQDGSCPIAKLSESLNVLERGINPTEGEKSFCAETVDIARTPANDEAHDLCKEAKAEVPITSIGSEDGATSHVERTLLRVGEQAALEDIGEASAVELNIALGCTTSCPLSSGSENNAAEKGTVYEQKMKMCMHDSSNSKDIKTKRIESLLTPGTNQACEGMQQASVACEHAVSSDTDVYEQEGYDVEELFRTPADKKCIEESLCWEKEPVVRTMSKGKNTIASTGAVMMSLKKSEGTIEGKDYRQKDMSGVTVLPEEDVSSESAKEHPVSSDTDVYEQEHDIDLFRTPANKKHVEETFCCENKLVMRTLSKGKNAVGSAQPVIMSLRKPEGSMGGKDYERKDMSRMTVLSNEEVSSESAEEEFVDSKADDHMAPFFDSSISGHDPDVDESELHADEDIQGAEASKLSGVAPPIPSCAPKNFASGICIIEMSSSKREDGGDPTDNDVFCQGPTQTTMSSGLEGSQYQLIVPASQEIRTEKDPPGNKTEDDITDESSGSLGATYGEEAIPKNARSEWESEMDGVNEIREPESTPQLPSHCSIDMEECEFTHMVDSSELAFSRQKSGEFSTKEIRKLGIISSPRQPLAVVADQDSPLVLSEIRISGLEECTEQVEKKSGTADEFCEESEASEEKGIIDDIRSPSISINRMSIDLSGRGEIRLAGARADENCSRITGENVPVGSNNNINKNEDDGLNNKGHSDVVDVPVDANQDKSGQLYEHDDEKDDDTVEGIDDHKLYGSSEESNEQITGSSIQRRTEEQETKERSSPLGQKRPSKVDIDCGEDIQSFSGDLSDAPGKLVCEDDAHDEMSNDSGDLKEETDEVELGIDVYAEDVVPKLEKGASLPREELINEDEIGTVKEYEGTGGCSPSNVVSDEDAGTEVQSNDLKSGVHGGAVVFEMGKCFASDKHIVDDEITNKNDEGIEGSTSFEEMMVTELRNSAFIVLEEQLVDVELANKNNRAICGIHLEETVASGMGKSGTLVSVDHIMHFHTANGIHATTEGNICLEDIPSDFKDENADTWLQVTTKHSDDAEALPDTASETDLMHKDGYCQKSDTFNVSSSRNQADVKTLADTCSSKLEIGGNNEQQFLEDIIDNAEGKQRTGAEVISDNESNNIHEGDGKLQVSLASYEFSDWEINLFLQENEKEEVNPSTERPPEQELRELGGTALKPDVTAQGSDASPQKFQSVPLDSQREDKMSFFSKQLESNVGKNFRTVLTQTTPRKKLPKMLRSDPKENTVMLDMKVNTPNPTVKRKQMSGIPSVKSAVKRRALEDIRNK</sequence>
<reference evidence="2 3" key="1">
    <citation type="submission" date="2023-12" db="EMBL/GenBank/DDBJ databases">
        <title>A high-quality genome assembly for Dillenia turbinata (Dilleniales).</title>
        <authorList>
            <person name="Chanderbali A."/>
        </authorList>
    </citation>
    <scope>NUCLEOTIDE SEQUENCE [LARGE SCALE GENOMIC DNA]</scope>
    <source>
        <strain evidence="2">LSX21</strain>
        <tissue evidence="2">Leaf</tissue>
    </source>
</reference>
<feature type="compositionally biased region" description="Acidic residues" evidence="1">
    <location>
        <begin position="1639"/>
        <end position="1650"/>
    </location>
</feature>
<feature type="compositionally biased region" description="Basic and acidic residues" evidence="1">
    <location>
        <begin position="150"/>
        <end position="173"/>
    </location>
</feature>
<feature type="compositionally biased region" description="Basic and acidic residues" evidence="1">
    <location>
        <begin position="1396"/>
        <end position="1409"/>
    </location>
</feature>
<gene>
    <name evidence="2" type="ORF">RJ641_029577</name>
</gene>
<feature type="compositionally biased region" description="Basic and acidic residues" evidence="1">
    <location>
        <begin position="1674"/>
        <end position="1685"/>
    </location>
</feature>
<evidence type="ECO:0000256" key="1">
    <source>
        <dbReference type="SAM" id="MobiDB-lite"/>
    </source>
</evidence>
<dbReference type="EMBL" id="JBAMMX010000005">
    <property type="protein sequence ID" value="KAK6940046.1"/>
    <property type="molecule type" value="Genomic_DNA"/>
</dbReference>
<feature type="region of interest" description="Disordered" evidence="1">
    <location>
        <begin position="1177"/>
        <end position="1197"/>
    </location>
</feature>
<comment type="caution">
    <text evidence="2">The sequence shown here is derived from an EMBL/GenBank/DDBJ whole genome shotgun (WGS) entry which is preliminary data.</text>
</comment>
<dbReference type="Proteomes" id="UP001370490">
    <property type="component" value="Unassembled WGS sequence"/>
</dbReference>
<feature type="compositionally biased region" description="Basic and acidic residues" evidence="1">
    <location>
        <begin position="443"/>
        <end position="462"/>
    </location>
</feature>
<feature type="region of interest" description="Disordered" evidence="1">
    <location>
        <begin position="1394"/>
        <end position="1442"/>
    </location>
</feature>
<feature type="compositionally biased region" description="Acidic residues" evidence="1">
    <location>
        <begin position="121"/>
        <end position="130"/>
    </location>
</feature>
<feature type="region of interest" description="Disordered" evidence="1">
    <location>
        <begin position="1592"/>
        <end position="1718"/>
    </location>
</feature>
<feature type="region of interest" description="Disordered" evidence="1">
    <location>
        <begin position="385"/>
        <end position="480"/>
    </location>
</feature>
<protein>
    <submittedName>
        <fullName evidence="2">Uncharacterized protein</fullName>
    </submittedName>
</protein>
<keyword evidence="3" id="KW-1185">Reference proteome</keyword>
<feature type="region of interest" description="Disordered" evidence="1">
    <location>
        <begin position="2089"/>
        <end position="2110"/>
    </location>
</feature>
<evidence type="ECO:0000313" key="3">
    <source>
        <dbReference type="Proteomes" id="UP001370490"/>
    </source>
</evidence>
<feature type="compositionally biased region" description="Basic and acidic residues" evidence="1">
    <location>
        <begin position="191"/>
        <end position="204"/>
    </location>
</feature>
<proteinExistence type="predicted"/>
<feature type="region of interest" description="Disordered" evidence="1">
    <location>
        <begin position="84"/>
        <end position="265"/>
    </location>
</feature>
<evidence type="ECO:0000313" key="2">
    <source>
        <dbReference type="EMBL" id="KAK6940046.1"/>
    </source>
</evidence>
<accession>A0AAN8W282</accession>
<name>A0AAN8W282_9MAGN</name>
<organism evidence="2 3">
    <name type="scientific">Dillenia turbinata</name>
    <dbReference type="NCBI Taxonomy" id="194707"/>
    <lineage>
        <taxon>Eukaryota</taxon>
        <taxon>Viridiplantae</taxon>
        <taxon>Streptophyta</taxon>
        <taxon>Embryophyta</taxon>
        <taxon>Tracheophyta</taxon>
        <taxon>Spermatophyta</taxon>
        <taxon>Magnoliopsida</taxon>
        <taxon>eudicotyledons</taxon>
        <taxon>Gunneridae</taxon>
        <taxon>Pentapetalae</taxon>
        <taxon>Dilleniales</taxon>
        <taxon>Dilleniaceae</taxon>
        <taxon>Dillenia</taxon>
    </lineage>
</organism>